<reference evidence="2" key="1">
    <citation type="journal article" date="2021" name="bioRxiv">
        <title>Whole Genome Assembly and Annotation of Northern Wild Rice, Zizania palustris L., Supports a Whole Genome Duplication in the Zizania Genus.</title>
        <authorList>
            <person name="Haas M."/>
            <person name="Kono T."/>
            <person name="Macchietto M."/>
            <person name="Millas R."/>
            <person name="McGilp L."/>
            <person name="Shao M."/>
            <person name="Duquette J."/>
            <person name="Hirsch C.N."/>
            <person name="Kimball J."/>
        </authorList>
    </citation>
    <scope>NUCLEOTIDE SEQUENCE</scope>
    <source>
        <tissue evidence="2">Fresh leaf tissue</tissue>
    </source>
</reference>
<comment type="caution">
    <text evidence="2">The sequence shown here is derived from an EMBL/GenBank/DDBJ whole genome shotgun (WGS) entry which is preliminary data.</text>
</comment>
<reference evidence="2" key="2">
    <citation type="submission" date="2021-02" db="EMBL/GenBank/DDBJ databases">
        <authorList>
            <person name="Kimball J.A."/>
            <person name="Haas M.W."/>
            <person name="Macchietto M."/>
            <person name="Kono T."/>
            <person name="Duquette J."/>
            <person name="Shao M."/>
        </authorList>
    </citation>
    <scope>NUCLEOTIDE SEQUENCE</scope>
    <source>
        <tissue evidence="2">Fresh leaf tissue</tissue>
    </source>
</reference>
<evidence type="ECO:0000313" key="2">
    <source>
        <dbReference type="EMBL" id="KAG8069140.1"/>
    </source>
</evidence>
<evidence type="ECO:0000313" key="3">
    <source>
        <dbReference type="Proteomes" id="UP000729402"/>
    </source>
</evidence>
<name>A0A8J5S4Y0_ZIZPA</name>
<feature type="region of interest" description="Disordered" evidence="1">
    <location>
        <begin position="1"/>
        <end position="66"/>
    </location>
</feature>
<organism evidence="2 3">
    <name type="scientific">Zizania palustris</name>
    <name type="common">Northern wild rice</name>
    <dbReference type="NCBI Taxonomy" id="103762"/>
    <lineage>
        <taxon>Eukaryota</taxon>
        <taxon>Viridiplantae</taxon>
        <taxon>Streptophyta</taxon>
        <taxon>Embryophyta</taxon>
        <taxon>Tracheophyta</taxon>
        <taxon>Spermatophyta</taxon>
        <taxon>Magnoliopsida</taxon>
        <taxon>Liliopsida</taxon>
        <taxon>Poales</taxon>
        <taxon>Poaceae</taxon>
        <taxon>BOP clade</taxon>
        <taxon>Oryzoideae</taxon>
        <taxon>Oryzeae</taxon>
        <taxon>Zizaniinae</taxon>
        <taxon>Zizania</taxon>
    </lineage>
</organism>
<accession>A0A8J5S4Y0</accession>
<gene>
    <name evidence="2" type="ORF">GUJ93_ZPchr0005g15550</name>
</gene>
<dbReference type="AlphaFoldDB" id="A0A8J5S4Y0"/>
<feature type="compositionally biased region" description="Pro residues" evidence="1">
    <location>
        <begin position="37"/>
        <end position="55"/>
    </location>
</feature>
<evidence type="ECO:0000256" key="1">
    <source>
        <dbReference type="SAM" id="MobiDB-lite"/>
    </source>
</evidence>
<dbReference type="EMBL" id="JAAALK010000284">
    <property type="protein sequence ID" value="KAG8069140.1"/>
    <property type="molecule type" value="Genomic_DNA"/>
</dbReference>
<keyword evidence="3" id="KW-1185">Reference proteome</keyword>
<dbReference type="Proteomes" id="UP000729402">
    <property type="component" value="Unassembled WGS sequence"/>
</dbReference>
<proteinExistence type="predicted"/>
<sequence length="177" mass="19232">MRPGVAPPRPSRRAPRAPRVVPPAPPDGACDPQPRRLLPPPCSLRAPPPSPPPPASHIASSLRLTRSEPRRMACSFRTVPALLRAPTRGAPLSLRRSRSIARRRSAQDLATAMLTTSRTPPASPARLDTAAITPNCPPSPSLYFSHPLHPLQLLISHILQLTCSTEGARSFIRFVHY</sequence>
<protein>
    <submittedName>
        <fullName evidence="2">Uncharacterized protein</fullName>
    </submittedName>
</protein>